<accession>A0A917JKI6</accession>
<proteinExistence type="predicted"/>
<evidence type="ECO:0000259" key="1">
    <source>
        <dbReference type="Pfam" id="PF13590"/>
    </source>
</evidence>
<reference evidence="2" key="1">
    <citation type="journal article" date="2014" name="Int. J. Syst. Evol. Microbiol.">
        <title>Complete genome sequence of Corynebacterium casei LMG S-19264T (=DSM 44701T), isolated from a smear-ripened cheese.</title>
        <authorList>
            <consortium name="US DOE Joint Genome Institute (JGI-PGF)"/>
            <person name="Walter F."/>
            <person name="Albersmeier A."/>
            <person name="Kalinowski J."/>
            <person name="Ruckert C."/>
        </authorList>
    </citation>
    <scope>NUCLEOTIDE SEQUENCE</scope>
    <source>
        <strain evidence="2">JCM 30804</strain>
    </source>
</reference>
<dbReference type="Proteomes" id="UP000613743">
    <property type="component" value="Unassembled WGS sequence"/>
</dbReference>
<reference evidence="2" key="2">
    <citation type="submission" date="2020-09" db="EMBL/GenBank/DDBJ databases">
        <authorList>
            <person name="Sun Q."/>
            <person name="Ohkuma M."/>
        </authorList>
    </citation>
    <scope>NUCLEOTIDE SEQUENCE</scope>
    <source>
        <strain evidence="2">JCM 30804</strain>
    </source>
</reference>
<evidence type="ECO:0000313" key="3">
    <source>
        <dbReference type="Proteomes" id="UP000613743"/>
    </source>
</evidence>
<dbReference type="InterPro" id="IPR025411">
    <property type="entry name" value="DUF4136"/>
</dbReference>
<keyword evidence="3" id="KW-1185">Reference proteome</keyword>
<protein>
    <recommendedName>
        <fullName evidence="1">DUF4136 domain-containing protein</fullName>
    </recommendedName>
</protein>
<evidence type="ECO:0000313" key="2">
    <source>
        <dbReference type="EMBL" id="GGI74816.1"/>
    </source>
</evidence>
<gene>
    <name evidence="2" type="ORF">GCM10009332_10300</name>
</gene>
<name>A0A917JKI6_9GAMM</name>
<dbReference type="Pfam" id="PF13590">
    <property type="entry name" value="DUF4136"/>
    <property type="match status" value="1"/>
</dbReference>
<dbReference type="EMBL" id="BMPZ01000002">
    <property type="protein sequence ID" value="GGI74816.1"/>
    <property type="molecule type" value="Genomic_DNA"/>
</dbReference>
<organism evidence="2 3">
    <name type="scientific">Shewanella gelidii</name>
    <dbReference type="NCBI Taxonomy" id="1642821"/>
    <lineage>
        <taxon>Bacteria</taxon>
        <taxon>Pseudomonadati</taxon>
        <taxon>Pseudomonadota</taxon>
        <taxon>Gammaproteobacteria</taxon>
        <taxon>Alteromonadales</taxon>
        <taxon>Shewanellaceae</taxon>
        <taxon>Shewanella</taxon>
    </lineage>
</organism>
<dbReference type="AlphaFoldDB" id="A0A917JKI6"/>
<sequence length="262" mass="29346">MDESAVVKEWSAMLLFNRVKIFAGSTDFPLTCMLFSESFMTRLKNTGVHMDHQLKQLRIFHRAQTVRPRLEGQMLSLLKLLLMPIVAIVMTACVSANHPSMQDPVARTTMVMSGDIEQVKQLGKRFAWHPAVAKVIADNKLDSQQVIIRTQQYITEIMQQKGYQLAENSRQADVLIGFGIALESSISDDEILSKAGLVAGLSSNAGTPSHFEKGSVFIGFSKPKQTQMIWRVLAQGYTDLSEQPQKTSAQYQRLLSRMLNVI</sequence>
<feature type="domain" description="DUF4136" evidence="1">
    <location>
        <begin position="124"/>
        <end position="259"/>
    </location>
</feature>
<comment type="caution">
    <text evidence="2">The sequence shown here is derived from an EMBL/GenBank/DDBJ whole genome shotgun (WGS) entry which is preliminary data.</text>
</comment>